<evidence type="ECO:0000313" key="2">
    <source>
        <dbReference type="Proteomes" id="UP000075840"/>
    </source>
</evidence>
<organism evidence="1 2">
    <name type="scientific">Anopheles arabiensis</name>
    <name type="common">Mosquito</name>
    <dbReference type="NCBI Taxonomy" id="7173"/>
    <lineage>
        <taxon>Eukaryota</taxon>
        <taxon>Metazoa</taxon>
        <taxon>Ecdysozoa</taxon>
        <taxon>Arthropoda</taxon>
        <taxon>Hexapoda</taxon>
        <taxon>Insecta</taxon>
        <taxon>Pterygota</taxon>
        <taxon>Neoptera</taxon>
        <taxon>Endopterygota</taxon>
        <taxon>Diptera</taxon>
        <taxon>Nematocera</taxon>
        <taxon>Culicoidea</taxon>
        <taxon>Culicidae</taxon>
        <taxon>Anophelinae</taxon>
        <taxon>Anopheles</taxon>
    </lineage>
</organism>
<dbReference type="VEuPathDB" id="VectorBase:AARA005273"/>
<dbReference type="Proteomes" id="UP000075840">
    <property type="component" value="Unassembled WGS sequence"/>
</dbReference>
<accession>A0A182HVF6</accession>
<sequence>MEANQSKIKTWCSFESVMLAGFPSFKNVAFYHIWLLTRKWHKEETLPMGCTGGFNEETTISCIVNGLWSVMWSKRSSESRINDRRPT</sequence>
<protein>
    <submittedName>
        <fullName evidence="1">Uncharacterized protein</fullName>
    </submittedName>
</protein>
<dbReference type="EMBL" id="APCN01007475">
    <property type="status" value="NOT_ANNOTATED_CDS"/>
    <property type="molecule type" value="Genomic_DNA"/>
</dbReference>
<name>A0A182HVF6_ANOAR</name>
<dbReference type="EnsemblMetazoa" id="AARA005273-RA">
    <property type="protein sequence ID" value="AARA005273-PA"/>
    <property type="gene ID" value="AARA005273"/>
</dbReference>
<dbReference type="AlphaFoldDB" id="A0A182HVF6"/>
<dbReference type="VEuPathDB" id="VectorBase:AARA21_015252"/>
<keyword evidence="2" id="KW-1185">Reference proteome</keyword>
<proteinExistence type="predicted"/>
<reference evidence="1" key="1">
    <citation type="submission" date="2022-08" db="UniProtKB">
        <authorList>
            <consortium name="EnsemblMetazoa"/>
        </authorList>
    </citation>
    <scope>IDENTIFICATION</scope>
    <source>
        <strain evidence="1">Dongola</strain>
    </source>
</reference>
<evidence type="ECO:0000313" key="1">
    <source>
        <dbReference type="EnsemblMetazoa" id="AARA005273-PA"/>
    </source>
</evidence>